<dbReference type="STRING" id="59374.FSU_1405"/>
<dbReference type="InterPro" id="IPR022359">
    <property type="entry name" value="Aminoglycoside_PTrfase_bact"/>
</dbReference>
<protein>
    <recommendedName>
        <fullName evidence="1">Aminoglycoside phosphotransferase domain-containing protein</fullName>
    </recommendedName>
</protein>
<dbReference type="AlphaFoldDB" id="D9SA66"/>
<dbReference type="SUPFAM" id="SSF56112">
    <property type="entry name" value="Protein kinase-like (PK-like)"/>
    <property type="match status" value="1"/>
</dbReference>
<dbReference type="Gene3D" id="3.90.1200.10">
    <property type="match status" value="1"/>
</dbReference>
<organism evidence="2 3">
    <name type="scientific">Fibrobacter succinogenes (strain ATCC 19169 / S85)</name>
    <dbReference type="NCBI Taxonomy" id="59374"/>
    <lineage>
        <taxon>Bacteria</taxon>
        <taxon>Pseudomonadati</taxon>
        <taxon>Fibrobacterota</taxon>
        <taxon>Fibrobacteria</taxon>
        <taxon>Fibrobacterales</taxon>
        <taxon>Fibrobacteraceae</taxon>
        <taxon>Fibrobacter</taxon>
    </lineage>
</organism>
<dbReference type="EMBL" id="CP002158">
    <property type="protein sequence ID" value="ADL26586.1"/>
    <property type="molecule type" value="Genomic_DNA"/>
</dbReference>
<proteinExistence type="predicted"/>
<dbReference type="eggNOG" id="COG3173">
    <property type="taxonomic scope" value="Bacteria"/>
</dbReference>
<dbReference type="Pfam" id="PF01636">
    <property type="entry name" value="APH"/>
    <property type="match status" value="1"/>
</dbReference>
<accession>D9SA66</accession>
<evidence type="ECO:0000259" key="1">
    <source>
        <dbReference type="Pfam" id="PF01636"/>
    </source>
</evidence>
<sequence length="302" mass="34936">MYSFINRWRNFMGANNDFQKIDLNDYIQTGEGGTALAYTHKNGKSLAKLYNPDFDANTIKNEFWASRTAFELGISTPEPFRLITDGKRFGGEYELIEGKRSFSRIISQESERLEEISLEFARMARELHATKADTSRLKSYKQMITQFYSEKDFVPKDYRNRILKFLDKVPDTETCLHGDLQIGNAITDGKRTFWIDLGGFGYGAPEWDLALMWNLAHMPDADKLDFLFHLPSETMKTHWNIFFSAYLGTNDKQKIEEATRRLPLFAAAKIPYMFGIAFHKNVPEEFFALLTQMLDQSDTGKE</sequence>
<gene>
    <name evidence="2" type="ordered locus">FSU_1405</name>
</gene>
<evidence type="ECO:0000313" key="3">
    <source>
        <dbReference type="Proteomes" id="UP000000517"/>
    </source>
</evidence>
<dbReference type="PATRIC" id="fig|59374.8.peg.1355"/>
<dbReference type="InterPro" id="IPR011009">
    <property type="entry name" value="Kinase-like_dom_sf"/>
</dbReference>
<dbReference type="KEGG" id="fsc:FSU_1405"/>
<dbReference type="InterPro" id="IPR002575">
    <property type="entry name" value="Aminoglycoside_PTrfase"/>
</dbReference>
<name>D9SA66_FIBSS</name>
<dbReference type="Proteomes" id="UP000000517">
    <property type="component" value="Chromosome"/>
</dbReference>
<dbReference type="NCBIfam" id="TIGR02172">
    <property type="entry name" value="Fb_sc_TIGR02172"/>
    <property type="match status" value="1"/>
</dbReference>
<dbReference type="HOGENOM" id="CLU_986082_0_0_0"/>
<reference evidence="3" key="1">
    <citation type="submission" date="2010-08" db="EMBL/GenBank/DDBJ databases">
        <title>Complete sequence of Fibrobacter succinogenes subsp. succinogenes S85.</title>
        <authorList>
            <person name="Durkin A.S."/>
            <person name="Nelson K.E."/>
            <person name="Morrison M."/>
            <person name="Forsberg C.W."/>
            <person name="Wilson D.B."/>
            <person name="Russell J.B."/>
            <person name="Cann I.K.O."/>
            <person name="Mackie R.I."/>
            <person name="White B.A."/>
        </authorList>
    </citation>
    <scope>NUCLEOTIDE SEQUENCE [LARGE SCALE GENOMIC DNA]</scope>
    <source>
        <strain evidence="3">ATCC 19169 / S85</strain>
    </source>
</reference>
<feature type="domain" description="Aminoglycoside phosphotransferase" evidence="1">
    <location>
        <begin position="43"/>
        <end position="220"/>
    </location>
</feature>
<evidence type="ECO:0000313" key="2">
    <source>
        <dbReference type="EMBL" id="ADL26586.1"/>
    </source>
</evidence>